<evidence type="ECO:0000313" key="7">
    <source>
        <dbReference type="EMBL" id="KAK7680269.1"/>
    </source>
</evidence>
<dbReference type="Gene3D" id="3.20.20.80">
    <property type="entry name" value="Glycosidases"/>
    <property type="match status" value="1"/>
</dbReference>
<gene>
    <name evidence="7" type="ORF">QCA50_016779</name>
</gene>
<evidence type="ECO:0000313" key="8">
    <source>
        <dbReference type="Proteomes" id="UP001385951"/>
    </source>
</evidence>
<comment type="catalytic activity">
    <reaction evidence="1">
        <text>Hydrolysis of terminal non-reducing N-acetyl-D-hexosamine residues in N-acetyl-beta-D-hexosaminides.</text>
        <dbReference type="EC" id="3.2.1.52"/>
    </reaction>
</comment>
<dbReference type="SUPFAM" id="SSF51445">
    <property type="entry name" value="(Trans)glycosidases"/>
    <property type="match status" value="1"/>
</dbReference>
<sequence>MPLWSEQSSSENLDSIVWPRLAVAAEVFWTGATLPDGTSRLASNVTSGKAAFERLNELRYRMVDRGVKAIALQPKWCALRPGECDVDA</sequence>
<reference evidence="7 8" key="1">
    <citation type="submission" date="2022-09" db="EMBL/GenBank/DDBJ databases">
        <authorList>
            <person name="Palmer J.M."/>
        </authorList>
    </citation>
    <scope>NUCLEOTIDE SEQUENCE [LARGE SCALE GENOMIC DNA]</scope>
    <source>
        <strain evidence="7 8">DSM 7382</strain>
    </source>
</reference>
<dbReference type="AlphaFoldDB" id="A0AAW0FMP2"/>
<evidence type="ECO:0000256" key="3">
    <source>
        <dbReference type="ARBA" id="ARBA00012663"/>
    </source>
</evidence>
<dbReference type="EMBL" id="JASBNA010000051">
    <property type="protein sequence ID" value="KAK7680269.1"/>
    <property type="molecule type" value="Genomic_DNA"/>
</dbReference>
<dbReference type="EC" id="3.2.1.52" evidence="3"/>
<evidence type="ECO:0000256" key="2">
    <source>
        <dbReference type="ARBA" id="ARBA00006285"/>
    </source>
</evidence>
<evidence type="ECO:0000256" key="4">
    <source>
        <dbReference type="ARBA" id="ARBA00022729"/>
    </source>
</evidence>
<protein>
    <recommendedName>
        <fullName evidence="3">beta-N-acetylhexosaminidase</fullName>
        <ecNumber evidence="3">3.2.1.52</ecNumber>
    </recommendedName>
</protein>
<dbReference type="PANTHER" id="PTHR22600">
    <property type="entry name" value="BETA-HEXOSAMINIDASE"/>
    <property type="match status" value="1"/>
</dbReference>
<keyword evidence="8" id="KW-1185">Reference proteome</keyword>
<evidence type="ECO:0000256" key="5">
    <source>
        <dbReference type="ARBA" id="ARBA00022801"/>
    </source>
</evidence>
<name>A0AAW0FMP2_9APHY</name>
<dbReference type="InterPro" id="IPR025705">
    <property type="entry name" value="Beta_hexosaminidase_sua/sub"/>
</dbReference>
<comment type="similarity">
    <text evidence="2">Belongs to the glycosyl hydrolase 20 family.</text>
</comment>
<organism evidence="7 8">
    <name type="scientific">Cerrena zonata</name>
    <dbReference type="NCBI Taxonomy" id="2478898"/>
    <lineage>
        <taxon>Eukaryota</taxon>
        <taxon>Fungi</taxon>
        <taxon>Dikarya</taxon>
        <taxon>Basidiomycota</taxon>
        <taxon>Agaricomycotina</taxon>
        <taxon>Agaricomycetes</taxon>
        <taxon>Polyporales</taxon>
        <taxon>Cerrenaceae</taxon>
        <taxon>Cerrena</taxon>
    </lineage>
</organism>
<feature type="domain" description="Glycoside hydrolase family 20 catalytic" evidence="6">
    <location>
        <begin position="3"/>
        <end position="31"/>
    </location>
</feature>
<evidence type="ECO:0000259" key="6">
    <source>
        <dbReference type="Pfam" id="PF00728"/>
    </source>
</evidence>
<dbReference type="GO" id="GO:0005975">
    <property type="term" value="P:carbohydrate metabolic process"/>
    <property type="evidence" value="ECO:0007669"/>
    <property type="project" value="InterPro"/>
</dbReference>
<proteinExistence type="inferred from homology"/>
<dbReference type="InterPro" id="IPR015883">
    <property type="entry name" value="Glyco_hydro_20_cat"/>
</dbReference>
<dbReference type="GO" id="GO:0030203">
    <property type="term" value="P:glycosaminoglycan metabolic process"/>
    <property type="evidence" value="ECO:0007669"/>
    <property type="project" value="TreeGrafter"/>
</dbReference>
<evidence type="ECO:0000256" key="1">
    <source>
        <dbReference type="ARBA" id="ARBA00001231"/>
    </source>
</evidence>
<keyword evidence="5" id="KW-0378">Hydrolase</keyword>
<comment type="caution">
    <text evidence="7">The sequence shown here is derived from an EMBL/GenBank/DDBJ whole genome shotgun (WGS) entry which is preliminary data.</text>
</comment>
<dbReference type="Proteomes" id="UP001385951">
    <property type="component" value="Unassembled WGS sequence"/>
</dbReference>
<dbReference type="GO" id="GO:0016020">
    <property type="term" value="C:membrane"/>
    <property type="evidence" value="ECO:0007669"/>
    <property type="project" value="TreeGrafter"/>
</dbReference>
<dbReference type="Pfam" id="PF00728">
    <property type="entry name" value="Glyco_hydro_20"/>
    <property type="match status" value="1"/>
</dbReference>
<dbReference type="PANTHER" id="PTHR22600:SF26">
    <property type="entry name" value="BETA-N-ACETYLHEXOSAMINIDASE"/>
    <property type="match status" value="1"/>
</dbReference>
<dbReference type="InterPro" id="IPR017853">
    <property type="entry name" value="GH"/>
</dbReference>
<keyword evidence="4" id="KW-0732">Signal</keyword>
<accession>A0AAW0FMP2</accession>
<dbReference type="GO" id="GO:0004563">
    <property type="term" value="F:beta-N-acetylhexosaminidase activity"/>
    <property type="evidence" value="ECO:0007669"/>
    <property type="project" value="UniProtKB-EC"/>
</dbReference>